<reference evidence="1" key="1">
    <citation type="journal article" date="2015" name="Genome Biol. Evol.">
        <title>Organellar Genomes of White Spruce (Picea glauca): Assembly and Annotation.</title>
        <authorList>
            <person name="Jackman S.D."/>
            <person name="Warren R.L."/>
            <person name="Gibb E.A."/>
            <person name="Vandervalk B.P."/>
            <person name="Mohamadi H."/>
            <person name="Chu J."/>
            <person name="Raymond A."/>
            <person name="Pleasance S."/>
            <person name="Coope R."/>
            <person name="Wildung M.R."/>
            <person name="Ritland C.E."/>
            <person name="Bousquet J."/>
            <person name="Jones S.J."/>
            <person name="Bohlmann J."/>
            <person name="Birol I."/>
        </authorList>
    </citation>
    <scope>NUCLEOTIDE SEQUENCE [LARGE SCALE GENOMIC DNA]</scope>
    <source>
        <tissue evidence="1">Flushing bud</tissue>
    </source>
</reference>
<keyword evidence="1" id="KW-0496">Mitochondrion</keyword>
<geneLocation type="mitochondrion" evidence="1"/>
<dbReference type="EMBL" id="LKAM01000007">
    <property type="protein sequence ID" value="KUM47654.1"/>
    <property type="molecule type" value="Genomic_DNA"/>
</dbReference>
<name>A0A101LYE5_PICGL</name>
<accession>A0A101LYE5</accession>
<evidence type="ECO:0000313" key="1">
    <source>
        <dbReference type="EMBL" id="KUM47654.1"/>
    </source>
</evidence>
<comment type="caution">
    <text evidence="1">The sequence shown here is derived from an EMBL/GenBank/DDBJ whole genome shotgun (WGS) entry which is preliminary data.</text>
</comment>
<protein>
    <submittedName>
        <fullName evidence="1">Uncharacterized protein</fullName>
    </submittedName>
</protein>
<sequence length="76" mass="8997">MYLDPLSRHLYLGSILKMELVGMLEKKLGLDLDHDYDHQVLPLAHEHQTLNPDHELLNHAYNNLNLYHFLHPYPDL</sequence>
<dbReference type="AlphaFoldDB" id="A0A101LYE5"/>
<organism evidence="1">
    <name type="scientific">Picea glauca</name>
    <name type="common">White spruce</name>
    <name type="synonym">Pinus glauca</name>
    <dbReference type="NCBI Taxonomy" id="3330"/>
    <lineage>
        <taxon>Eukaryota</taxon>
        <taxon>Viridiplantae</taxon>
        <taxon>Streptophyta</taxon>
        <taxon>Embryophyta</taxon>
        <taxon>Tracheophyta</taxon>
        <taxon>Spermatophyta</taxon>
        <taxon>Pinopsida</taxon>
        <taxon>Pinidae</taxon>
        <taxon>Conifers I</taxon>
        <taxon>Pinales</taxon>
        <taxon>Pinaceae</taxon>
        <taxon>Picea</taxon>
    </lineage>
</organism>
<proteinExistence type="predicted"/>
<gene>
    <name evidence="1" type="ORF">ABT39_MTgene5841</name>
</gene>